<evidence type="ECO:0000313" key="3">
    <source>
        <dbReference type="EMBL" id="GAT44809.1"/>
    </source>
</evidence>
<keyword evidence="2" id="KW-0732">Signal</keyword>
<protein>
    <submittedName>
        <fullName evidence="3">Uncharacterized protein</fullName>
    </submittedName>
</protein>
<gene>
    <name evidence="3" type="ORF">MCHLO_02417</name>
</gene>
<proteinExistence type="predicted"/>
<accession>A0ABQ0L0X4</accession>
<dbReference type="EMBL" id="DF840249">
    <property type="protein sequence ID" value="GAT44809.1"/>
    <property type="molecule type" value="Genomic_DNA"/>
</dbReference>
<name>A0ABQ0L0X4_MYCCL</name>
<dbReference type="Proteomes" id="UP000815677">
    <property type="component" value="Unassembled WGS sequence"/>
</dbReference>
<keyword evidence="4" id="KW-1185">Reference proteome</keyword>
<sequence>MHAPLGNAFATITPMLRIFVTASASQTPAGSDEDTGRKMLEGKLDPAGGSCKRDWLFDLPSEALSS</sequence>
<feature type="compositionally biased region" description="Basic and acidic residues" evidence="1">
    <location>
        <begin position="34"/>
        <end position="44"/>
    </location>
</feature>
<feature type="region of interest" description="Disordered" evidence="1">
    <location>
        <begin position="24"/>
        <end position="45"/>
    </location>
</feature>
<organism evidence="3 4">
    <name type="scientific">Mycena chlorophos</name>
    <name type="common">Agaric fungus</name>
    <name type="synonym">Agaricus chlorophos</name>
    <dbReference type="NCBI Taxonomy" id="658473"/>
    <lineage>
        <taxon>Eukaryota</taxon>
        <taxon>Fungi</taxon>
        <taxon>Dikarya</taxon>
        <taxon>Basidiomycota</taxon>
        <taxon>Agaricomycotina</taxon>
        <taxon>Agaricomycetes</taxon>
        <taxon>Agaricomycetidae</taxon>
        <taxon>Agaricales</taxon>
        <taxon>Marasmiineae</taxon>
        <taxon>Mycenaceae</taxon>
        <taxon>Mycena</taxon>
    </lineage>
</organism>
<reference evidence="3" key="1">
    <citation type="submission" date="2014-09" db="EMBL/GenBank/DDBJ databases">
        <title>Genome sequence of the luminous mushroom Mycena chlorophos for searching fungal bioluminescence genes.</title>
        <authorList>
            <person name="Tanaka Y."/>
            <person name="Kasuga D."/>
            <person name="Oba Y."/>
            <person name="Hase S."/>
            <person name="Sato K."/>
            <person name="Oba Y."/>
            <person name="Sakakibara Y."/>
        </authorList>
    </citation>
    <scope>NUCLEOTIDE SEQUENCE</scope>
</reference>
<evidence type="ECO:0000256" key="2">
    <source>
        <dbReference type="SAM" id="SignalP"/>
    </source>
</evidence>
<evidence type="ECO:0000256" key="1">
    <source>
        <dbReference type="SAM" id="MobiDB-lite"/>
    </source>
</evidence>
<feature type="chain" id="PRO_5046612243" evidence="2">
    <location>
        <begin position="25"/>
        <end position="66"/>
    </location>
</feature>
<evidence type="ECO:0000313" key="4">
    <source>
        <dbReference type="Proteomes" id="UP000815677"/>
    </source>
</evidence>
<feature type="signal peptide" evidence="2">
    <location>
        <begin position="1"/>
        <end position="24"/>
    </location>
</feature>